<dbReference type="Proteomes" id="UP001314205">
    <property type="component" value="Unassembled WGS sequence"/>
</dbReference>
<dbReference type="Gene3D" id="3.60.10.10">
    <property type="entry name" value="Endonuclease/exonuclease/phosphatase"/>
    <property type="match status" value="1"/>
</dbReference>
<protein>
    <recommendedName>
        <fullName evidence="3">Endonuclease/exonuclease/phosphatase domain-containing protein</fullName>
    </recommendedName>
</protein>
<evidence type="ECO:0008006" key="3">
    <source>
        <dbReference type="Google" id="ProtNLM"/>
    </source>
</evidence>
<name>A0AAV1M463_9NEOP</name>
<dbReference type="InterPro" id="IPR036691">
    <property type="entry name" value="Endo/exonu/phosph_ase_sf"/>
</dbReference>
<evidence type="ECO:0000313" key="1">
    <source>
        <dbReference type="EMBL" id="CAK1601905.1"/>
    </source>
</evidence>
<comment type="caution">
    <text evidence="1">The sequence shown here is derived from an EMBL/GenBank/DDBJ whole genome shotgun (WGS) entry which is preliminary data.</text>
</comment>
<keyword evidence="2" id="KW-1185">Reference proteome</keyword>
<dbReference type="AlphaFoldDB" id="A0AAV1M463"/>
<proteinExistence type="predicted"/>
<gene>
    <name evidence="1" type="ORF">PARMNEM_LOCUS20476</name>
</gene>
<dbReference type="EMBL" id="CAVLGL010000137">
    <property type="protein sequence ID" value="CAK1601905.1"/>
    <property type="molecule type" value="Genomic_DNA"/>
</dbReference>
<reference evidence="1 2" key="1">
    <citation type="submission" date="2023-11" db="EMBL/GenBank/DDBJ databases">
        <authorList>
            <person name="Hedman E."/>
            <person name="Englund M."/>
            <person name="Stromberg M."/>
            <person name="Nyberg Akerstrom W."/>
            <person name="Nylinder S."/>
            <person name="Jareborg N."/>
            <person name="Kallberg Y."/>
            <person name="Kronander E."/>
        </authorList>
    </citation>
    <scope>NUCLEOTIDE SEQUENCE [LARGE SCALE GENOMIC DNA]</scope>
</reference>
<accession>A0AAV1M463</accession>
<sequence>MRRLGEEIEERNQFIMYHKGEVAGQRGVGFLVKLNLKSQIIGFEEVSDRIAAIHINLPKYPKKWTIIQVYSPTEQAIKTDTDNFYDKLGEITEKYSENNIVLMGDFNFQVGARLDGEEHIIGKYGSGKRSKTEKNW</sequence>
<evidence type="ECO:0000313" key="2">
    <source>
        <dbReference type="Proteomes" id="UP001314205"/>
    </source>
</evidence>
<organism evidence="1 2">
    <name type="scientific">Parnassius mnemosyne</name>
    <name type="common">clouded apollo</name>
    <dbReference type="NCBI Taxonomy" id="213953"/>
    <lineage>
        <taxon>Eukaryota</taxon>
        <taxon>Metazoa</taxon>
        <taxon>Ecdysozoa</taxon>
        <taxon>Arthropoda</taxon>
        <taxon>Hexapoda</taxon>
        <taxon>Insecta</taxon>
        <taxon>Pterygota</taxon>
        <taxon>Neoptera</taxon>
        <taxon>Endopterygota</taxon>
        <taxon>Lepidoptera</taxon>
        <taxon>Glossata</taxon>
        <taxon>Ditrysia</taxon>
        <taxon>Papilionoidea</taxon>
        <taxon>Papilionidae</taxon>
        <taxon>Parnassiinae</taxon>
        <taxon>Parnassini</taxon>
        <taxon>Parnassius</taxon>
        <taxon>Driopa</taxon>
    </lineage>
</organism>
<dbReference type="SUPFAM" id="SSF56219">
    <property type="entry name" value="DNase I-like"/>
    <property type="match status" value="1"/>
</dbReference>